<dbReference type="PANTHER" id="PTHR30627">
    <property type="entry name" value="PEPTIDOGLYCAN D,D-TRANSPEPTIDASE"/>
    <property type="match status" value="1"/>
</dbReference>
<dbReference type="Pfam" id="PF21922">
    <property type="entry name" value="PBP_dimer_2"/>
    <property type="match status" value="1"/>
</dbReference>
<dbReference type="GO" id="GO:0008658">
    <property type="term" value="F:penicillin binding"/>
    <property type="evidence" value="ECO:0007669"/>
    <property type="project" value="InterPro"/>
</dbReference>
<proteinExistence type="predicted"/>
<dbReference type="RefSeq" id="WP_149404266.1">
    <property type="nucleotide sequence ID" value="NZ_BIXY01000112.1"/>
</dbReference>
<dbReference type="InterPro" id="IPR001460">
    <property type="entry name" value="PCN-bd_Tpept"/>
</dbReference>
<dbReference type="PANTHER" id="PTHR30627:SF24">
    <property type="entry name" value="PENICILLIN-BINDING PROTEIN 4B"/>
    <property type="match status" value="1"/>
</dbReference>
<gene>
    <name evidence="3" type="ORF">KDI_50010</name>
</gene>
<organism evidence="3 4">
    <name type="scientific">Dictyobacter arantiisoli</name>
    <dbReference type="NCBI Taxonomy" id="2014874"/>
    <lineage>
        <taxon>Bacteria</taxon>
        <taxon>Bacillati</taxon>
        <taxon>Chloroflexota</taxon>
        <taxon>Ktedonobacteria</taxon>
        <taxon>Ktedonobacterales</taxon>
        <taxon>Dictyobacteraceae</taxon>
        <taxon>Dictyobacter</taxon>
    </lineage>
</organism>
<dbReference type="Gene3D" id="3.40.710.10">
    <property type="entry name" value="DD-peptidase/beta-lactamase superfamily"/>
    <property type="match status" value="1"/>
</dbReference>
<evidence type="ECO:0000259" key="2">
    <source>
        <dbReference type="Pfam" id="PF21922"/>
    </source>
</evidence>
<evidence type="ECO:0000259" key="1">
    <source>
        <dbReference type="Pfam" id="PF00905"/>
    </source>
</evidence>
<dbReference type="AlphaFoldDB" id="A0A5A5TJ40"/>
<evidence type="ECO:0000313" key="4">
    <source>
        <dbReference type="Proteomes" id="UP000322530"/>
    </source>
</evidence>
<dbReference type="InterPro" id="IPR054120">
    <property type="entry name" value="PBPA_dimer"/>
</dbReference>
<keyword evidence="4" id="KW-1185">Reference proteome</keyword>
<dbReference type="InterPro" id="IPR012338">
    <property type="entry name" value="Beta-lactam/transpept-like"/>
</dbReference>
<dbReference type="GO" id="GO:0071555">
    <property type="term" value="P:cell wall organization"/>
    <property type="evidence" value="ECO:0007669"/>
    <property type="project" value="TreeGrafter"/>
</dbReference>
<dbReference type="Gene3D" id="3.90.1310.10">
    <property type="entry name" value="Penicillin-binding protein 2a (Domain 2)"/>
    <property type="match status" value="1"/>
</dbReference>
<dbReference type="InterPro" id="IPR050515">
    <property type="entry name" value="Beta-lactam/transpept"/>
</dbReference>
<protein>
    <submittedName>
        <fullName evidence="3">Beta-lactamase</fullName>
    </submittedName>
</protein>
<dbReference type="Pfam" id="PF00905">
    <property type="entry name" value="Transpeptidase"/>
    <property type="match status" value="1"/>
</dbReference>
<reference evidence="3 4" key="1">
    <citation type="submission" date="2019-01" db="EMBL/GenBank/DDBJ databases">
        <title>Draft genome sequence of Dictyobacter sp. Uno17.</title>
        <authorList>
            <person name="Wang C.M."/>
            <person name="Zheng Y."/>
            <person name="Sakai Y."/>
            <person name="Abe K."/>
            <person name="Yokota A."/>
            <person name="Yabe S."/>
        </authorList>
    </citation>
    <scope>NUCLEOTIDE SEQUENCE [LARGE SCALE GENOMIC DNA]</scope>
    <source>
        <strain evidence="3 4">Uno17</strain>
    </source>
</reference>
<dbReference type="GO" id="GO:0005886">
    <property type="term" value="C:plasma membrane"/>
    <property type="evidence" value="ECO:0007669"/>
    <property type="project" value="TreeGrafter"/>
</dbReference>
<feature type="domain" description="Penicillin-binding protein transpeptidase" evidence="1">
    <location>
        <begin position="185"/>
        <end position="504"/>
    </location>
</feature>
<accession>A0A5A5TJ40</accession>
<dbReference type="OrthoDB" id="9804124at2"/>
<sequence>MNISTSIRKLTYVFVILFVGLSGGLVYWQVVNADNVTSTIHNPRRCLAENNPVRGRIFDRNGVLLAESVPAPASMGCSGGYIRKYTEPSLANIIGYYVPGYSMFDGIEKQYNDVLSGKTGSSALTNEVNKILHKSAVGNDIYLTIDSRIQRLAVQEFNDYHPTTDPFYFQSFITPTEQAYTSDRGSMVISNPHTGEILAMVSSPGYDPNKMVQTLSAGDLSYYNSLIANPANPLLDRPLTETTTPGSTFKTVTLMGALDSGATTLDTRWDRKAAAGPLYYDGSQIIGDNLGIDQGFTRYFPINTEYAYANSDNIVFAQIGVKMGQQTWLDYARKLYIDQQVPFDLPVKTSNVQTTDGTPLSTLQLASNAFGQGVDNITPFQMSLVDNTVANNGVLMRPMLVSKITDNSKNVLTSSSPQQLNTVVSSDTAYKVRQAMDAVATCGSAWHLDDNFGYNYSIAGKTGTGEIGGGQHAQGWMITQAPFTLNDPNQMPAVTITAVRENGGEGAYAIGPAIWKTYNDIFSKGYVKANFPTPRNPNTWCQPNNLWQQRLAN</sequence>
<dbReference type="SUPFAM" id="SSF56601">
    <property type="entry name" value="beta-lactamase/transpeptidase-like"/>
    <property type="match status" value="1"/>
</dbReference>
<comment type="caution">
    <text evidence="3">The sequence shown here is derived from an EMBL/GenBank/DDBJ whole genome shotgun (WGS) entry which is preliminary data.</text>
</comment>
<evidence type="ECO:0000313" key="3">
    <source>
        <dbReference type="EMBL" id="GCF11437.1"/>
    </source>
</evidence>
<name>A0A5A5TJ40_9CHLR</name>
<feature type="domain" description="Penicillin binding protein A dimerisation" evidence="2">
    <location>
        <begin position="54"/>
        <end position="140"/>
    </location>
</feature>
<dbReference type="Proteomes" id="UP000322530">
    <property type="component" value="Unassembled WGS sequence"/>
</dbReference>
<dbReference type="EMBL" id="BIXY01000112">
    <property type="protein sequence ID" value="GCF11437.1"/>
    <property type="molecule type" value="Genomic_DNA"/>
</dbReference>